<name>A0ABR3JSH0_9AGAR</name>
<keyword evidence="4" id="KW-1185">Reference proteome</keyword>
<gene>
    <name evidence="3" type="ORF">HGRIS_000278</name>
</gene>
<organism evidence="3 4">
    <name type="scientific">Hohenbuehelia grisea</name>
    <dbReference type="NCBI Taxonomy" id="104357"/>
    <lineage>
        <taxon>Eukaryota</taxon>
        <taxon>Fungi</taxon>
        <taxon>Dikarya</taxon>
        <taxon>Basidiomycota</taxon>
        <taxon>Agaricomycotina</taxon>
        <taxon>Agaricomycetes</taxon>
        <taxon>Agaricomycetidae</taxon>
        <taxon>Agaricales</taxon>
        <taxon>Pleurotineae</taxon>
        <taxon>Pleurotaceae</taxon>
        <taxon>Hohenbuehelia</taxon>
    </lineage>
</organism>
<feature type="signal peptide" evidence="2">
    <location>
        <begin position="1"/>
        <end position="26"/>
    </location>
</feature>
<feature type="chain" id="PRO_5046734691" evidence="2">
    <location>
        <begin position="27"/>
        <end position="155"/>
    </location>
</feature>
<protein>
    <submittedName>
        <fullName evidence="3">Uncharacterized protein</fullName>
    </submittedName>
</protein>
<proteinExistence type="predicted"/>
<dbReference type="EMBL" id="JASNQZ010000004">
    <property type="protein sequence ID" value="KAL0958108.1"/>
    <property type="molecule type" value="Genomic_DNA"/>
</dbReference>
<evidence type="ECO:0000313" key="3">
    <source>
        <dbReference type="EMBL" id="KAL0958108.1"/>
    </source>
</evidence>
<sequence>MSRVQAAMKLAILYALLAASCTTALSIPVVETQDLVLPSLETVQPTVQPEIVSIDSPVDLSTPIHTSPVDENPSSVTTDSAPVPEPASIDSDVDLSTPIHLSPVDEDLSAELEKIAPGDESQSLDGLPPPEASIDEENLPLDDTTPEQPKLGRDD</sequence>
<feature type="region of interest" description="Disordered" evidence="1">
    <location>
        <begin position="56"/>
        <end position="155"/>
    </location>
</feature>
<dbReference type="Proteomes" id="UP001556367">
    <property type="component" value="Unassembled WGS sequence"/>
</dbReference>
<dbReference type="PROSITE" id="PS51257">
    <property type="entry name" value="PROKAR_LIPOPROTEIN"/>
    <property type="match status" value="1"/>
</dbReference>
<accession>A0ABR3JSH0</accession>
<keyword evidence="2" id="KW-0732">Signal</keyword>
<comment type="caution">
    <text evidence="3">The sequence shown here is derived from an EMBL/GenBank/DDBJ whole genome shotgun (WGS) entry which is preliminary data.</text>
</comment>
<evidence type="ECO:0000256" key="1">
    <source>
        <dbReference type="SAM" id="MobiDB-lite"/>
    </source>
</evidence>
<evidence type="ECO:0000256" key="2">
    <source>
        <dbReference type="SAM" id="SignalP"/>
    </source>
</evidence>
<evidence type="ECO:0000313" key="4">
    <source>
        <dbReference type="Proteomes" id="UP001556367"/>
    </source>
</evidence>
<reference evidence="4" key="1">
    <citation type="submission" date="2024-06" db="EMBL/GenBank/DDBJ databases">
        <title>Multi-omics analyses provide insights into the biosynthesis of the anticancer antibiotic pleurotin in Hohenbuehelia grisea.</title>
        <authorList>
            <person name="Weaver J.A."/>
            <person name="Alberti F."/>
        </authorList>
    </citation>
    <scope>NUCLEOTIDE SEQUENCE [LARGE SCALE GENOMIC DNA]</scope>
    <source>
        <strain evidence="4">T-177</strain>
    </source>
</reference>